<feature type="chain" id="PRO_5046634048" evidence="1">
    <location>
        <begin position="31"/>
        <end position="221"/>
    </location>
</feature>
<keyword evidence="1" id="KW-0732">Signal</keyword>
<comment type="caution">
    <text evidence="2">The sequence shown here is derived from an EMBL/GenBank/DDBJ whole genome shotgun (WGS) entry which is preliminary data.</text>
</comment>
<dbReference type="Gene3D" id="3.10.450.710">
    <property type="entry name" value="Tgt2/MlaC"/>
    <property type="match status" value="1"/>
</dbReference>
<evidence type="ECO:0000256" key="1">
    <source>
        <dbReference type="SAM" id="SignalP"/>
    </source>
</evidence>
<protein>
    <submittedName>
        <fullName evidence="2">Phospholipid-binding protein MlaC</fullName>
    </submittedName>
</protein>
<sequence>MNKIASILHQKSITIFLPAMVFLLSITAWAQPAGTPKDPVVVMQAAIEKVLAQLKTNEALYQENPEQLRALVAESALPYLATTRMAQLSLAKHWRSASAQQREVYLREFQRYLIRTYTKTLYLYRNTQPEMLGRDNKMGNSSESKTTLKMRVNNERGEQVILFLRLELHQQEWKIVDVNVEGISLVVTARGAFDEEINRIGLDAFLQHLTEQNNQAATNHE</sequence>
<feature type="signal peptide" evidence="1">
    <location>
        <begin position="1"/>
        <end position="30"/>
    </location>
</feature>
<dbReference type="InterPro" id="IPR042245">
    <property type="entry name" value="Tgt2/MlaC_sf"/>
</dbReference>
<organism evidence="2 3">
    <name type="scientific">Cellvibrio fontiphilus</name>
    <dbReference type="NCBI Taxonomy" id="1815559"/>
    <lineage>
        <taxon>Bacteria</taxon>
        <taxon>Pseudomonadati</taxon>
        <taxon>Pseudomonadota</taxon>
        <taxon>Gammaproteobacteria</taxon>
        <taxon>Cellvibrionales</taxon>
        <taxon>Cellvibrionaceae</taxon>
        <taxon>Cellvibrio</taxon>
    </lineage>
</organism>
<evidence type="ECO:0000313" key="3">
    <source>
        <dbReference type="Proteomes" id="UP001595555"/>
    </source>
</evidence>
<dbReference type="Proteomes" id="UP001595555">
    <property type="component" value="Unassembled WGS sequence"/>
</dbReference>
<dbReference type="PANTHER" id="PTHR36573">
    <property type="entry name" value="INTERMEMBRANE PHOSPHOLIPID TRANSPORT SYSTEM BINDING PROTEIN MLAC"/>
    <property type="match status" value="1"/>
</dbReference>
<proteinExistence type="predicted"/>
<reference evidence="3" key="1">
    <citation type="journal article" date="2019" name="Int. J. Syst. Evol. Microbiol.">
        <title>The Global Catalogue of Microorganisms (GCM) 10K type strain sequencing project: providing services to taxonomists for standard genome sequencing and annotation.</title>
        <authorList>
            <consortium name="The Broad Institute Genomics Platform"/>
            <consortium name="The Broad Institute Genome Sequencing Center for Infectious Disease"/>
            <person name="Wu L."/>
            <person name="Ma J."/>
        </authorList>
    </citation>
    <scope>NUCLEOTIDE SEQUENCE [LARGE SCALE GENOMIC DNA]</scope>
    <source>
        <strain evidence="3">KCTC 52237</strain>
    </source>
</reference>
<accession>A0ABV7FHN7</accession>
<evidence type="ECO:0000313" key="2">
    <source>
        <dbReference type="EMBL" id="MFC3117012.1"/>
    </source>
</evidence>
<dbReference type="InterPro" id="IPR008869">
    <property type="entry name" value="MlaC/ttg2D"/>
</dbReference>
<keyword evidence="3" id="KW-1185">Reference proteome</keyword>
<dbReference type="PANTHER" id="PTHR36573:SF1">
    <property type="entry name" value="INTERMEMBRANE PHOSPHOLIPID TRANSPORT SYSTEM BINDING PROTEIN MLAC"/>
    <property type="match status" value="1"/>
</dbReference>
<dbReference type="Pfam" id="PF05494">
    <property type="entry name" value="MlaC"/>
    <property type="match status" value="1"/>
</dbReference>
<dbReference type="RefSeq" id="WP_378120871.1">
    <property type="nucleotide sequence ID" value="NZ_JBHRTF010000006.1"/>
</dbReference>
<name>A0ABV7FHN7_9GAMM</name>
<dbReference type="EMBL" id="JBHRTF010000006">
    <property type="protein sequence ID" value="MFC3117012.1"/>
    <property type="molecule type" value="Genomic_DNA"/>
</dbReference>
<dbReference type="PIRSF" id="PIRSF004649">
    <property type="entry name" value="MlaC"/>
    <property type="match status" value="1"/>
</dbReference>
<gene>
    <name evidence="2" type="ORF">ACFODX_15695</name>
</gene>